<dbReference type="InterPro" id="IPR012677">
    <property type="entry name" value="Nucleotide-bd_a/b_plait_sf"/>
</dbReference>
<evidence type="ECO:0000313" key="6">
    <source>
        <dbReference type="EMBL" id="KAK1442201.1"/>
    </source>
</evidence>
<dbReference type="InterPro" id="IPR035979">
    <property type="entry name" value="RBD_domain_sf"/>
</dbReference>
<evidence type="ECO:0000259" key="5">
    <source>
        <dbReference type="PROSITE" id="PS50102"/>
    </source>
</evidence>
<dbReference type="GO" id="GO:0005730">
    <property type="term" value="C:nucleolus"/>
    <property type="evidence" value="ECO:0007669"/>
    <property type="project" value="UniProtKB-SubCell"/>
</dbReference>
<evidence type="ECO:0000256" key="4">
    <source>
        <dbReference type="PROSITE-ProRule" id="PRU00176"/>
    </source>
</evidence>
<name>A0AAD8PDI7_BABGI</name>
<organism evidence="6 7">
    <name type="scientific">Babesia gibsoni</name>
    <dbReference type="NCBI Taxonomy" id="33632"/>
    <lineage>
        <taxon>Eukaryota</taxon>
        <taxon>Sar</taxon>
        <taxon>Alveolata</taxon>
        <taxon>Apicomplexa</taxon>
        <taxon>Aconoidasida</taxon>
        <taxon>Piroplasmida</taxon>
        <taxon>Babesiidae</taxon>
        <taxon>Babesia</taxon>
    </lineage>
</organism>
<dbReference type="Proteomes" id="UP001230268">
    <property type="component" value="Unassembled WGS sequence"/>
</dbReference>
<dbReference type="PROSITE" id="PS50102">
    <property type="entry name" value="RRM"/>
    <property type="match status" value="1"/>
</dbReference>
<keyword evidence="7" id="KW-1185">Reference proteome</keyword>
<dbReference type="SMART" id="SM00360">
    <property type="entry name" value="RRM"/>
    <property type="match status" value="1"/>
</dbReference>
<dbReference type="EMBL" id="JAVEPI010000004">
    <property type="protein sequence ID" value="KAK1442201.1"/>
    <property type="molecule type" value="Genomic_DNA"/>
</dbReference>
<evidence type="ECO:0000313" key="7">
    <source>
        <dbReference type="Proteomes" id="UP001230268"/>
    </source>
</evidence>
<reference evidence="6" key="1">
    <citation type="submission" date="2023-08" db="EMBL/GenBank/DDBJ databases">
        <title>Draft sequence of the Babesia gibsoni genome.</title>
        <authorList>
            <person name="Yamagishi J.Y."/>
            <person name="Xuan X.X."/>
        </authorList>
    </citation>
    <scope>NUCLEOTIDE SEQUENCE</scope>
    <source>
        <strain evidence="6">Azabu</strain>
    </source>
</reference>
<keyword evidence="2 4" id="KW-0694">RNA-binding</keyword>
<dbReference type="PANTHER" id="PTHR46754">
    <property type="entry name" value="MKI67 FHA DOMAIN-INTERACTING NUCLEOLAR PHOSPHOPROTEIN"/>
    <property type="match status" value="1"/>
</dbReference>
<dbReference type="GO" id="GO:0003723">
    <property type="term" value="F:RNA binding"/>
    <property type="evidence" value="ECO:0007669"/>
    <property type="project" value="UniProtKB-UniRule"/>
</dbReference>
<keyword evidence="3" id="KW-0539">Nucleus</keyword>
<evidence type="ECO:0000256" key="1">
    <source>
        <dbReference type="ARBA" id="ARBA00004604"/>
    </source>
</evidence>
<comment type="caution">
    <text evidence="6">The sequence shown here is derived from an EMBL/GenBank/DDBJ whole genome shotgun (WGS) entry which is preliminary data.</text>
</comment>
<evidence type="ECO:0000256" key="3">
    <source>
        <dbReference type="ARBA" id="ARBA00023242"/>
    </source>
</evidence>
<dbReference type="Pfam" id="PF00076">
    <property type="entry name" value="RRM_1"/>
    <property type="match status" value="1"/>
</dbReference>
<comment type="subcellular location">
    <subcellularLocation>
        <location evidence="1">Nucleus</location>
        <location evidence="1">Nucleolus</location>
    </subcellularLocation>
</comment>
<proteinExistence type="predicted"/>
<dbReference type="CDD" id="cd12307">
    <property type="entry name" value="RRM_NIFK_like"/>
    <property type="match status" value="1"/>
</dbReference>
<evidence type="ECO:0000256" key="2">
    <source>
        <dbReference type="ARBA" id="ARBA00022884"/>
    </source>
</evidence>
<accession>A0AAD8PDI7</accession>
<sequence>MEDEEEVKSSVIYVGNLPKELTESQIKGYFDQFGKVVKIRLMTSKKTNNSRGYCYIKFEGPKIASIAAEAMNNYFIDGRVLKCNLLHKNDKVKNLFKKGVPVPSRKARLASVAIRTQEEVEQLESKMHAIISAIEHNKPIEPDSQTAQLRSHLEAAIAQMVKKQELLQTDIYEEPIKKYKAALKILPEAVE</sequence>
<dbReference type="AlphaFoldDB" id="A0AAD8PDI7"/>
<feature type="domain" description="RRM" evidence="5">
    <location>
        <begin position="10"/>
        <end position="88"/>
    </location>
</feature>
<dbReference type="InterPro" id="IPR000504">
    <property type="entry name" value="RRM_dom"/>
</dbReference>
<dbReference type="SUPFAM" id="SSF54928">
    <property type="entry name" value="RNA-binding domain, RBD"/>
    <property type="match status" value="1"/>
</dbReference>
<protein>
    <submittedName>
        <fullName evidence="6">Mki67 fha domain-interacting nucleolar phosphoprotein like protein</fullName>
    </submittedName>
</protein>
<dbReference type="Gene3D" id="3.30.70.330">
    <property type="match status" value="1"/>
</dbReference>
<gene>
    <name evidence="6" type="ORF">BgAZ_402310</name>
</gene>